<dbReference type="SUPFAM" id="SSF53474">
    <property type="entry name" value="alpha/beta-Hydrolases"/>
    <property type="match status" value="1"/>
</dbReference>
<feature type="compositionally biased region" description="Low complexity" evidence="4">
    <location>
        <begin position="47"/>
        <end position="59"/>
    </location>
</feature>
<dbReference type="PANTHER" id="PTHR11010">
    <property type="entry name" value="PROTEASE S28 PRO-X CARBOXYPEPTIDASE-RELATED"/>
    <property type="match status" value="1"/>
</dbReference>
<evidence type="ECO:0000256" key="4">
    <source>
        <dbReference type="SAM" id="MobiDB-lite"/>
    </source>
</evidence>
<evidence type="ECO:0000313" key="6">
    <source>
        <dbReference type="Proteomes" id="UP001482520"/>
    </source>
</evidence>
<proteinExistence type="predicted"/>
<gene>
    <name evidence="5" type="ORF">V6R90_19845</name>
</gene>
<evidence type="ECO:0000256" key="1">
    <source>
        <dbReference type="ARBA" id="ARBA00022670"/>
    </source>
</evidence>
<accession>A0ABV1P435</accession>
<dbReference type="Pfam" id="PF05576">
    <property type="entry name" value="Peptidase_S37"/>
    <property type="match status" value="1"/>
</dbReference>
<reference evidence="5 6" key="1">
    <citation type="submission" date="2024-02" db="EMBL/GenBank/DDBJ databases">
        <title>Full genome sequence of Nocardioides kribbensis.</title>
        <authorList>
            <person name="Poletto B.L."/>
            <person name="Silva G."/>
            <person name="Galante D."/>
            <person name="Campos K.R."/>
            <person name="Santos M.B.N."/>
            <person name="Sacchi C.T."/>
        </authorList>
    </citation>
    <scope>NUCLEOTIDE SEQUENCE [LARGE SCALE GENOMIC DNA]</scope>
    <source>
        <strain evidence="5 6">O4R</strain>
    </source>
</reference>
<feature type="compositionally biased region" description="Basic and acidic residues" evidence="4">
    <location>
        <begin position="61"/>
        <end position="73"/>
    </location>
</feature>
<keyword evidence="6" id="KW-1185">Reference proteome</keyword>
<dbReference type="EMBL" id="JBEGDP010000045">
    <property type="protein sequence ID" value="MEQ7849536.1"/>
    <property type="molecule type" value="Genomic_DNA"/>
</dbReference>
<sequence length="517" mass="55410">MPLAPPRALRRSRRPGAPLVVGLVGPVAGAVVSGLLLGGLLPAGPGVAAAPSTASATAADRPAHASAEVRRAPRHSLEERIDRLPHVVGVSRRGPRVLDVRFRQPVDHTVRGGPTFVQRVVVTHRGVGRPTVVTTSGYSLPGPAPTEPTRLVDGNQVGFEHRFFGRSRPTDLSPASWRTYLTLEQAAADEHRIIASLRRLYPRPWLSTGVSKGGMTAVYHRRSYPDDVAGTIPYGAPDDVVDTDDAYSDFLDRVGTSAGCRDRLVALQRAVLVQREALAPRLADLGPTKILGGPDRALEFLATDLAFGFWAYRGQEACLTLPRDPAALSPRRLWAEVTDVSPPVAYVDPVLRRYAPYYVQAATQLGSPQLDESALADLLRHPGANTAAELAPRRLRPLTLDPSAMPAVDAWVREEAQRMLFVDGGVDPWHAEPFSCGDDPAAAAARACLTTVVPGGTHGAPIADLPDAERDRLVRTIRRWAGLATSSADLAPRGWAVAEDGPTPARLRGLAPARILR</sequence>
<evidence type="ECO:0000256" key="3">
    <source>
        <dbReference type="ARBA" id="ARBA00022801"/>
    </source>
</evidence>
<comment type="caution">
    <text evidence="5">The sequence shown here is derived from an EMBL/GenBank/DDBJ whole genome shotgun (WGS) entry which is preliminary data.</text>
</comment>
<keyword evidence="2" id="KW-0732">Signal</keyword>
<dbReference type="GO" id="GO:0008233">
    <property type="term" value="F:peptidase activity"/>
    <property type="evidence" value="ECO:0007669"/>
    <property type="project" value="UniProtKB-KW"/>
</dbReference>
<dbReference type="Proteomes" id="UP001482520">
    <property type="component" value="Unassembled WGS sequence"/>
</dbReference>
<name>A0ABV1P435_9ACTN</name>
<keyword evidence="1 5" id="KW-0645">Protease</keyword>
<dbReference type="GO" id="GO:0006508">
    <property type="term" value="P:proteolysis"/>
    <property type="evidence" value="ECO:0007669"/>
    <property type="project" value="UniProtKB-KW"/>
</dbReference>
<protein>
    <submittedName>
        <fullName evidence="5">S28 family serine protease</fullName>
    </submittedName>
</protein>
<evidence type="ECO:0000256" key="2">
    <source>
        <dbReference type="ARBA" id="ARBA00022729"/>
    </source>
</evidence>
<dbReference type="Gene3D" id="3.40.50.1820">
    <property type="entry name" value="alpha/beta hydrolase"/>
    <property type="match status" value="1"/>
</dbReference>
<dbReference type="InterPro" id="IPR029058">
    <property type="entry name" value="AB_hydrolase_fold"/>
</dbReference>
<dbReference type="PANTHER" id="PTHR11010:SF38">
    <property type="entry name" value="LYSOSOMAL PRO-X CARBOXYPEPTIDASE"/>
    <property type="match status" value="1"/>
</dbReference>
<organism evidence="5 6">
    <name type="scientific">Nocardioides kribbensis</name>
    <dbReference type="NCBI Taxonomy" id="305517"/>
    <lineage>
        <taxon>Bacteria</taxon>
        <taxon>Bacillati</taxon>
        <taxon>Actinomycetota</taxon>
        <taxon>Actinomycetes</taxon>
        <taxon>Propionibacteriales</taxon>
        <taxon>Nocardioidaceae</taxon>
        <taxon>Nocardioides</taxon>
    </lineage>
</organism>
<dbReference type="RefSeq" id="WP_349805760.1">
    <property type="nucleotide sequence ID" value="NZ_JBEGDP010000045.1"/>
</dbReference>
<dbReference type="InterPro" id="IPR008761">
    <property type="entry name" value="Peptidase_S37"/>
</dbReference>
<feature type="region of interest" description="Disordered" evidence="4">
    <location>
        <begin position="47"/>
        <end position="73"/>
    </location>
</feature>
<evidence type="ECO:0000313" key="5">
    <source>
        <dbReference type="EMBL" id="MEQ7849536.1"/>
    </source>
</evidence>
<keyword evidence="3" id="KW-0378">Hydrolase</keyword>